<dbReference type="Proteomes" id="UP000235965">
    <property type="component" value="Unassembled WGS sequence"/>
</dbReference>
<sequence length="609" mass="68120">MSVIKICPPPSELSVIKTNIHCPEEDCRSVFKNTANLDMHLLKHHKKSTLKKGDGVNCQYHCPIDECPYNLNSRQFFKRLKYLKQHYLKVHAEKVFQCQKCLKGFSTEAAKTHHTRICGIKFICSCNHTYDSYEALLTHAKRLSHTFDEKFKSYGKRFTGTVSDKEKKTTNVGNCQELQFVSAAVAVPVHLVAAVALSELSGIGLGTAVDKGVQTDGQIVASKRTKKAPSPFKSCERATKRRMSAQTQTGILPRNKRPKISAQTQTIGDYILKKAMKDADILIPHGNQKSAIKQTMHGVTRKKRKSMETQTVSHIGTKTKLKNQRLNDFHTKYPHTDTNFTLNDFPSTSNMTLSDNPTSYRLGIDVGLPDLWVSQKNSSSTQTSPIAMDALMEQEEILSHSVTQTDLNLSFFGSESCEPSSSSIHSSSQTMHSLQRYFEDNSNCSFSTEVNSVTSTFEPELASTSCRSNIESNLGTLADEPSQMDSFLMQHRKISFDVNRSCSIETQTELDFSGSFLTDCADDADTSFTFCSNIETQTTEDFPSFDHLLYTNMYTQTCDETFYSELGFVNIETQTAWPQFGDDDSMLVSTETQTALSGCSSSFSYMPKS</sequence>
<evidence type="ECO:0000256" key="1">
    <source>
        <dbReference type="SAM" id="MobiDB-lite"/>
    </source>
</evidence>
<reference evidence="3 4" key="1">
    <citation type="submission" date="2017-12" db="EMBL/GenBank/DDBJ databases">
        <title>Hemimetabolous genomes reveal molecular basis of termite eusociality.</title>
        <authorList>
            <person name="Harrison M.C."/>
            <person name="Jongepier E."/>
            <person name="Robertson H.M."/>
            <person name="Arning N."/>
            <person name="Bitard-Feildel T."/>
            <person name="Chao H."/>
            <person name="Childers C.P."/>
            <person name="Dinh H."/>
            <person name="Doddapaneni H."/>
            <person name="Dugan S."/>
            <person name="Gowin J."/>
            <person name="Greiner C."/>
            <person name="Han Y."/>
            <person name="Hu H."/>
            <person name="Hughes D.S.T."/>
            <person name="Huylmans A.-K."/>
            <person name="Kemena C."/>
            <person name="Kremer L.P.M."/>
            <person name="Lee S.L."/>
            <person name="Lopez-Ezquerra A."/>
            <person name="Mallet L."/>
            <person name="Monroy-Kuhn J.M."/>
            <person name="Moser A."/>
            <person name="Murali S.C."/>
            <person name="Muzny D.M."/>
            <person name="Otani S."/>
            <person name="Piulachs M.-D."/>
            <person name="Poelchau M."/>
            <person name="Qu J."/>
            <person name="Schaub F."/>
            <person name="Wada-Katsumata A."/>
            <person name="Worley K.C."/>
            <person name="Xie Q."/>
            <person name="Ylla G."/>
            <person name="Poulsen M."/>
            <person name="Gibbs R.A."/>
            <person name="Schal C."/>
            <person name="Richards S."/>
            <person name="Belles X."/>
            <person name="Korb J."/>
            <person name="Bornberg-Bauer E."/>
        </authorList>
    </citation>
    <scope>NUCLEOTIDE SEQUENCE [LARGE SCALE GENOMIC DNA]</scope>
    <source>
        <tissue evidence="3">Whole body</tissue>
    </source>
</reference>
<evidence type="ECO:0000259" key="2">
    <source>
        <dbReference type="PROSITE" id="PS00028"/>
    </source>
</evidence>
<dbReference type="PANTHER" id="PTHR46664:SF1">
    <property type="entry name" value="ATM INTERACTOR"/>
    <property type="match status" value="1"/>
</dbReference>
<evidence type="ECO:0000313" key="4">
    <source>
        <dbReference type="Proteomes" id="UP000235965"/>
    </source>
</evidence>
<dbReference type="GO" id="GO:0005634">
    <property type="term" value="C:nucleus"/>
    <property type="evidence" value="ECO:0007669"/>
    <property type="project" value="TreeGrafter"/>
</dbReference>
<evidence type="ECO:0000313" key="3">
    <source>
        <dbReference type="EMBL" id="PNF29470.1"/>
    </source>
</evidence>
<dbReference type="OrthoDB" id="6354171at2759"/>
<comment type="caution">
    <text evidence="3">The sequence shown here is derived from an EMBL/GenBank/DDBJ whole genome shotgun (WGS) entry which is preliminary data.</text>
</comment>
<dbReference type="PANTHER" id="PTHR46664">
    <property type="entry name" value="ATM INTERACTOR"/>
    <property type="match status" value="1"/>
</dbReference>
<accession>A0A2J7QLK7</accession>
<dbReference type="EMBL" id="NEVH01013243">
    <property type="protein sequence ID" value="PNF29470.1"/>
    <property type="molecule type" value="Genomic_DNA"/>
</dbReference>
<dbReference type="GO" id="GO:0000976">
    <property type="term" value="F:transcription cis-regulatory region binding"/>
    <property type="evidence" value="ECO:0007669"/>
    <property type="project" value="InterPro"/>
</dbReference>
<dbReference type="InterPro" id="IPR013087">
    <property type="entry name" value="Znf_C2H2_type"/>
</dbReference>
<dbReference type="PROSITE" id="PS00028">
    <property type="entry name" value="ZINC_FINGER_C2H2_1"/>
    <property type="match status" value="1"/>
</dbReference>
<feature type="region of interest" description="Disordered" evidence="1">
    <location>
        <begin position="221"/>
        <end position="248"/>
    </location>
</feature>
<dbReference type="GO" id="GO:0045944">
    <property type="term" value="P:positive regulation of transcription by RNA polymerase II"/>
    <property type="evidence" value="ECO:0007669"/>
    <property type="project" value="InterPro"/>
</dbReference>
<dbReference type="GO" id="GO:0000981">
    <property type="term" value="F:DNA-binding transcription factor activity, RNA polymerase II-specific"/>
    <property type="evidence" value="ECO:0007669"/>
    <property type="project" value="TreeGrafter"/>
</dbReference>
<proteinExistence type="predicted"/>
<name>A0A2J7QLK7_9NEOP</name>
<dbReference type="InParanoid" id="A0A2J7QLK7"/>
<gene>
    <name evidence="3" type="ORF">B7P43_G04541</name>
</gene>
<keyword evidence="4" id="KW-1185">Reference proteome</keyword>
<dbReference type="InterPro" id="IPR055303">
    <property type="entry name" value="ATMIN"/>
</dbReference>
<feature type="domain" description="C2H2-type" evidence="2">
    <location>
        <begin position="22"/>
        <end position="45"/>
    </location>
</feature>
<dbReference type="FunCoup" id="A0A2J7QLK7">
    <property type="interactions" value="85"/>
</dbReference>
<organism evidence="3 4">
    <name type="scientific">Cryptotermes secundus</name>
    <dbReference type="NCBI Taxonomy" id="105785"/>
    <lineage>
        <taxon>Eukaryota</taxon>
        <taxon>Metazoa</taxon>
        <taxon>Ecdysozoa</taxon>
        <taxon>Arthropoda</taxon>
        <taxon>Hexapoda</taxon>
        <taxon>Insecta</taxon>
        <taxon>Pterygota</taxon>
        <taxon>Neoptera</taxon>
        <taxon>Polyneoptera</taxon>
        <taxon>Dictyoptera</taxon>
        <taxon>Blattodea</taxon>
        <taxon>Blattoidea</taxon>
        <taxon>Termitoidae</taxon>
        <taxon>Kalotermitidae</taxon>
        <taxon>Cryptotermitinae</taxon>
        <taxon>Cryptotermes</taxon>
    </lineage>
</organism>
<dbReference type="AlphaFoldDB" id="A0A2J7QLK7"/>
<dbReference type="EMBL" id="NEVH01013243">
    <property type="protein sequence ID" value="PNF29472.1"/>
    <property type="molecule type" value="Genomic_DNA"/>
</dbReference>
<protein>
    <recommendedName>
        <fullName evidence="2">C2H2-type domain-containing protein</fullName>
    </recommendedName>
</protein>
<dbReference type="STRING" id="105785.A0A2J7QLK7"/>
<dbReference type="SMART" id="SM00355">
    <property type="entry name" value="ZnF_C2H2"/>
    <property type="match status" value="4"/>
</dbReference>
<dbReference type="Gene3D" id="3.30.160.60">
    <property type="entry name" value="Classic Zinc Finger"/>
    <property type="match status" value="1"/>
</dbReference>